<evidence type="ECO:0000256" key="1">
    <source>
        <dbReference type="SAM" id="Coils"/>
    </source>
</evidence>
<keyword evidence="2" id="KW-0812">Transmembrane</keyword>
<evidence type="ECO:0000256" key="2">
    <source>
        <dbReference type="SAM" id="Phobius"/>
    </source>
</evidence>
<sequence length="281" mass="33436">MMKLKIFLKRILASIINKCKEFVSMLLNSRYFSKEKLLALARYNNMVINIISYFFLILIYWYLWDLKGNNTFQIFIFTKIFFAVSMFISDNFKLSNNKFIKILQKFVFINSFLFIIGLILYIFDVSIFNTRNLPSNFNSGFIHSVLEESEIPLILMVNGLCYLNYIEFSLILSLFSLLFRKYLNRKLKGLILKLKNKYIKNKEVESINDENVSLNKEVESINDENVSLNKAFNTVDKYTDYLIVFVFICLIWIKFINIFFSDHLAENIDSFVKVYNHIKKF</sequence>
<accession>A0A4D6T0B7</accession>
<protein>
    <submittedName>
        <fullName evidence="3">Uncharacterized protein</fullName>
    </submittedName>
</protein>
<keyword evidence="2" id="KW-0472">Membrane</keyword>
<dbReference type="RefSeq" id="YP_009653030.1">
    <property type="nucleotide sequence ID" value="NC_042773.1"/>
</dbReference>
<feature type="transmembrane region" description="Helical" evidence="2">
    <location>
        <begin position="241"/>
        <end position="260"/>
    </location>
</feature>
<geneLocation type="mitochondrion" evidence="3"/>
<keyword evidence="3" id="KW-0496">Mitochondrion</keyword>
<organism evidence="3">
    <name type="scientific">Laccaria bicolor</name>
    <name type="common">Bicoloured deceiver</name>
    <name type="synonym">Laccaria laccata var. bicolor</name>
    <dbReference type="NCBI Taxonomy" id="29883"/>
    <lineage>
        <taxon>Eukaryota</taxon>
        <taxon>Fungi</taxon>
        <taxon>Dikarya</taxon>
        <taxon>Basidiomycota</taxon>
        <taxon>Agaricomycotina</taxon>
        <taxon>Agaricomycetes</taxon>
        <taxon>Agaricomycetidae</taxon>
        <taxon>Agaricales</taxon>
        <taxon>Agaricineae</taxon>
        <taxon>Hydnangiaceae</taxon>
        <taxon>Laccaria</taxon>
    </lineage>
</organism>
<feature type="transmembrane region" description="Helical" evidence="2">
    <location>
        <begin position="46"/>
        <end position="64"/>
    </location>
</feature>
<reference evidence="3" key="1">
    <citation type="journal article" date="2020" name="Int. J. Biol. Macromol.">
        <title>The complete mitochondrial genomes of two model ectomycorrhizal fungi (Laccaria): features, intron dynamics and phylogenetic implications.</title>
        <authorList>
            <person name="Li Q."/>
            <person name="Yang L."/>
            <person name="Xiang D."/>
            <person name="Wan Y."/>
            <person name="Wu Q."/>
            <person name="Huang W."/>
            <person name="Zhao G."/>
        </authorList>
    </citation>
    <scope>NUCLEOTIDE SEQUENCE</scope>
</reference>
<feature type="coiled-coil region" evidence="1">
    <location>
        <begin position="204"/>
        <end position="231"/>
    </location>
</feature>
<proteinExistence type="predicted"/>
<feature type="transmembrane region" description="Helical" evidence="2">
    <location>
        <begin position="102"/>
        <end position="123"/>
    </location>
</feature>
<evidence type="ECO:0000313" key="3">
    <source>
        <dbReference type="EMBL" id="QCG70088.1"/>
    </source>
</evidence>
<name>A0A4D6T0B7_LACBI</name>
<feature type="transmembrane region" description="Helical" evidence="2">
    <location>
        <begin position="153"/>
        <end position="179"/>
    </location>
</feature>
<gene>
    <name evidence="3" type="primary">orf281</name>
</gene>
<keyword evidence="1" id="KW-0175">Coiled coil</keyword>
<dbReference type="EMBL" id="MK697670">
    <property type="protein sequence ID" value="QCG70088.1"/>
    <property type="molecule type" value="Genomic_DNA"/>
</dbReference>
<keyword evidence="2" id="KW-1133">Transmembrane helix</keyword>
<dbReference type="AlphaFoldDB" id="A0A4D6T0B7"/>
<dbReference type="GeneID" id="40499552"/>
<feature type="transmembrane region" description="Helical" evidence="2">
    <location>
        <begin position="70"/>
        <end position="90"/>
    </location>
</feature>